<evidence type="ECO:0000259" key="10">
    <source>
        <dbReference type="SMART" id="SM00645"/>
    </source>
</evidence>
<dbReference type="GO" id="GO:0008234">
    <property type="term" value="F:cysteine-type peptidase activity"/>
    <property type="evidence" value="ECO:0007669"/>
    <property type="project" value="UniProtKB-KW"/>
</dbReference>
<evidence type="ECO:0000256" key="1">
    <source>
        <dbReference type="ARBA" id="ARBA00008455"/>
    </source>
</evidence>
<dbReference type="Proteomes" id="UP000025227">
    <property type="component" value="Unplaced"/>
</dbReference>
<dbReference type="Gene3D" id="3.90.70.10">
    <property type="entry name" value="Cysteine proteinases"/>
    <property type="match status" value="1"/>
</dbReference>
<proteinExistence type="inferred from homology"/>
<dbReference type="PANTHER" id="PTHR12411">
    <property type="entry name" value="CYSTEINE PROTEASE FAMILY C1-RELATED"/>
    <property type="match status" value="1"/>
</dbReference>
<dbReference type="InterPro" id="IPR013128">
    <property type="entry name" value="Peptidase_C1A"/>
</dbReference>
<evidence type="ECO:0000256" key="6">
    <source>
        <dbReference type="ARBA" id="ARBA00023145"/>
    </source>
</evidence>
<dbReference type="InterPro" id="IPR000668">
    <property type="entry name" value="Peptidase_C1A_C"/>
</dbReference>
<dbReference type="SMART" id="SM00645">
    <property type="entry name" value="Pept_C1"/>
    <property type="match status" value="1"/>
</dbReference>
<dbReference type="AlphaFoldDB" id="A0A7I5E584"/>
<keyword evidence="8" id="KW-0325">Glycoprotein</keyword>
<evidence type="ECO:0000313" key="12">
    <source>
        <dbReference type="WBParaSite" id="HCON_00005410-00001"/>
    </source>
</evidence>
<evidence type="ECO:0000256" key="3">
    <source>
        <dbReference type="ARBA" id="ARBA00022729"/>
    </source>
</evidence>
<dbReference type="InterPro" id="IPR025660">
    <property type="entry name" value="Pept_his_AS"/>
</dbReference>
<dbReference type="OMA" id="DCGIEDT"/>
<keyword evidence="4" id="KW-0378">Hydrolase</keyword>
<dbReference type="PROSITE" id="PS00639">
    <property type="entry name" value="THIOL_PROTEASE_HIS"/>
    <property type="match status" value="1"/>
</dbReference>
<evidence type="ECO:0000256" key="9">
    <source>
        <dbReference type="ARBA" id="ARBA00057399"/>
    </source>
</evidence>
<dbReference type="CDD" id="cd02620">
    <property type="entry name" value="Peptidase_C1A_CathepsinB"/>
    <property type="match status" value="1"/>
</dbReference>
<reference evidence="12" key="1">
    <citation type="submission" date="2020-12" db="UniProtKB">
        <authorList>
            <consortium name="WormBaseParasite"/>
        </authorList>
    </citation>
    <scope>IDENTIFICATION</scope>
    <source>
        <strain evidence="12">MHco3</strain>
    </source>
</reference>
<dbReference type="SUPFAM" id="SSF54001">
    <property type="entry name" value="Cysteine proteinases"/>
    <property type="match status" value="1"/>
</dbReference>
<feature type="domain" description="Peptidase C1A papain C-terminal" evidence="10">
    <location>
        <begin position="33"/>
        <end position="282"/>
    </location>
</feature>
<dbReference type="GO" id="GO:0006508">
    <property type="term" value="P:proteolysis"/>
    <property type="evidence" value="ECO:0007669"/>
    <property type="project" value="UniProtKB-KW"/>
</dbReference>
<dbReference type="InterPro" id="IPR000169">
    <property type="entry name" value="Pept_cys_AS"/>
</dbReference>
<keyword evidence="5" id="KW-0788">Thiol protease</keyword>
<protein>
    <submittedName>
        <fullName evidence="12">Pept_C1 domain-containing protein</fullName>
    </submittedName>
</protein>
<dbReference type="PROSITE" id="PS00139">
    <property type="entry name" value="THIOL_PROTEASE_CYS"/>
    <property type="match status" value="1"/>
</dbReference>
<dbReference type="Pfam" id="PF00112">
    <property type="entry name" value="Peptidase_C1"/>
    <property type="match status" value="1"/>
</dbReference>
<comment type="similarity">
    <text evidence="1">Belongs to the peptidase C1 family.</text>
</comment>
<dbReference type="PROSITE" id="PS00640">
    <property type="entry name" value="THIOL_PROTEASE_ASN"/>
    <property type="match status" value="1"/>
</dbReference>
<keyword evidence="7" id="KW-1015">Disulfide bond</keyword>
<dbReference type="FunFam" id="3.90.70.10:FF:000031">
    <property type="entry name" value="Cathepsin B"/>
    <property type="match status" value="1"/>
</dbReference>
<evidence type="ECO:0000256" key="4">
    <source>
        <dbReference type="ARBA" id="ARBA00022801"/>
    </source>
</evidence>
<dbReference type="OrthoDB" id="10058785at2759"/>
<evidence type="ECO:0000256" key="7">
    <source>
        <dbReference type="ARBA" id="ARBA00023157"/>
    </source>
</evidence>
<organism evidence="11 12">
    <name type="scientific">Haemonchus contortus</name>
    <name type="common">Barber pole worm</name>
    <dbReference type="NCBI Taxonomy" id="6289"/>
    <lineage>
        <taxon>Eukaryota</taxon>
        <taxon>Metazoa</taxon>
        <taxon>Ecdysozoa</taxon>
        <taxon>Nematoda</taxon>
        <taxon>Chromadorea</taxon>
        <taxon>Rhabditida</taxon>
        <taxon>Rhabditina</taxon>
        <taxon>Rhabditomorpha</taxon>
        <taxon>Strongyloidea</taxon>
        <taxon>Trichostrongylidae</taxon>
        <taxon>Haemonchus</taxon>
    </lineage>
</organism>
<dbReference type="InterPro" id="IPR025661">
    <property type="entry name" value="Pept_asp_AS"/>
</dbReference>
<accession>A0A7I5E584</accession>
<keyword evidence="11" id="KW-1185">Reference proteome</keyword>
<dbReference type="WBParaSite" id="HCON_00005410-00001">
    <property type="protein sequence ID" value="HCON_00005410-00001"/>
    <property type="gene ID" value="HCON_00005410"/>
</dbReference>
<evidence type="ECO:0000256" key="2">
    <source>
        <dbReference type="ARBA" id="ARBA00022670"/>
    </source>
</evidence>
<keyword evidence="2" id="KW-0645">Protease</keyword>
<name>A0A7I5E584_HAECO</name>
<evidence type="ECO:0000256" key="8">
    <source>
        <dbReference type="ARBA" id="ARBA00023180"/>
    </source>
</evidence>
<comment type="function">
    <text evidence="9">Expression of the protease correlates with blood-feeding and suggests a role for the protease in blood digestion.</text>
</comment>
<keyword evidence="6" id="KW-0865">Zymogen</keyword>
<keyword evidence="3" id="KW-0732">Signal</keyword>
<evidence type="ECO:0000313" key="11">
    <source>
        <dbReference type="Proteomes" id="UP000025227"/>
    </source>
</evidence>
<evidence type="ECO:0000256" key="5">
    <source>
        <dbReference type="ARBA" id="ARBA00022807"/>
    </source>
</evidence>
<dbReference type="InterPro" id="IPR038765">
    <property type="entry name" value="Papain-like_cys_pep_sf"/>
</dbReference>
<dbReference type="PRINTS" id="PR00705">
    <property type="entry name" value="PAPAIN"/>
</dbReference>
<sequence>PTPGFELKIMDIRFKYQNQDLIVKDDPEPVNNIPAEYDPRTVWKNCSTFYIRDQANCGSCWAVSTAAAISDRICIATGAKKQVNISATDFMTCCRPKCGYGCDGGLPIKAWEFFIYDGVVSGGEYLSKGVCRPYPLHPCGHHGNNTYYGECPEEAVTPPCKKKCQRGYRKLYRMDKRYGKEAYIVKPTVKAIQNEILKNGPVVATFEVFRDFSLYKSGIYRHTAGGSRGLHAVKMIGWGTENGTDYWIIANSWNNDWGEDGYFRMIRGINDCGIEDTIAAGLVDVENL</sequence>